<evidence type="ECO:0000256" key="1">
    <source>
        <dbReference type="SAM" id="SignalP"/>
    </source>
</evidence>
<dbReference type="InterPro" id="IPR000326">
    <property type="entry name" value="PAP2/HPO"/>
</dbReference>
<accession>A0ABZ0IWS1</accession>
<evidence type="ECO:0000313" key="3">
    <source>
        <dbReference type="EMBL" id="WOK09439.1"/>
    </source>
</evidence>
<feature type="chain" id="PRO_5047195785" evidence="1">
    <location>
        <begin position="21"/>
        <end position="513"/>
    </location>
</feature>
<dbReference type="CDD" id="cd03398">
    <property type="entry name" value="PAP2_haloperoxidase"/>
    <property type="match status" value="1"/>
</dbReference>
<organism evidence="3 4">
    <name type="scientific">Imperialibacter roseus</name>
    <dbReference type="NCBI Taxonomy" id="1324217"/>
    <lineage>
        <taxon>Bacteria</taxon>
        <taxon>Pseudomonadati</taxon>
        <taxon>Bacteroidota</taxon>
        <taxon>Cytophagia</taxon>
        <taxon>Cytophagales</taxon>
        <taxon>Flammeovirgaceae</taxon>
        <taxon>Imperialibacter</taxon>
    </lineage>
</organism>
<dbReference type="EMBL" id="CP136051">
    <property type="protein sequence ID" value="WOK09439.1"/>
    <property type="molecule type" value="Genomic_DNA"/>
</dbReference>
<dbReference type="Proteomes" id="UP001302349">
    <property type="component" value="Chromosome"/>
</dbReference>
<dbReference type="InterPro" id="IPR052559">
    <property type="entry name" value="V-haloperoxidase"/>
</dbReference>
<evidence type="ECO:0000259" key="2">
    <source>
        <dbReference type="SMART" id="SM00014"/>
    </source>
</evidence>
<feature type="domain" description="Phosphatidic acid phosphatase type 2/haloperoxidase" evidence="2">
    <location>
        <begin position="396"/>
        <end position="504"/>
    </location>
</feature>
<keyword evidence="1" id="KW-0732">Signal</keyword>
<dbReference type="PANTHER" id="PTHR34599:SF2">
    <property type="entry name" value="TRAF-TYPE DOMAIN-CONTAINING PROTEIN"/>
    <property type="match status" value="1"/>
</dbReference>
<protein>
    <submittedName>
        <fullName evidence="3">Phosphatase PAP2 family protein</fullName>
    </submittedName>
</protein>
<keyword evidence="4" id="KW-1185">Reference proteome</keyword>
<dbReference type="SUPFAM" id="SSF48317">
    <property type="entry name" value="Acid phosphatase/Vanadium-dependent haloperoxidase"/>
    <property type="match status" value="2"/>
</dbReference>
<dbReference type="InterPro" id="IPR036938">
    <property type="entry name" value="PAP2/HPO_sf"/>
</dbReference>
<dbReference type="InterPro" id="IPR016119">
    <property type="entry name" value="Br/Cl_peroxidase_C"/>
</dbReference>
<dbReference type="PROSITE" id="PS51257">
    <property type="entry name" value="PROKAR_LIPOPROTEIN"/>
    <property type="match status" value="1"/>
</dbReference>
<gene>
    <name evidence="3" type="ORF">RT717_12395</name>
</gene>
<name>A0ABZ0IWS1_9BACT</name>
<feature type="signal peptide" evidence="1">
    <location>
        <begin position="1"/>
        <end position="20"/>
    </location>
</feature>
<dbReference type="Gene3D" id="1.10.606.10">
    <property type="entry name" value="Vanadium-containing Chloroperoxidase, domain 2"/>
    <property type="match status" value="2"/>
</dbReference>
<reference evidence="3 4" key="1">
    <citation type="journal article" date="2023" name="Microbiol. Resour. Announc.">
        <title>Complete Genome Sequence of Imperialibacter roseus strain P4T.</title>
        <authorList>
            <person name="Tizabi D.R."/>
            <person name="Bachvaroff T."/>
            <person name="Hill R.T."/>
        </authorList>
    </citation>
    <scope>NUCLEOTIDE SEQUENCE [LARGE SCALE GENOMIC DNA]</scope>
    <source>
        <strain evidence="3 4">P4T</strain>
    </source>
</reference>
<dbReference type="RefSeq" id="WP_317492057.1">
    <property type="nucleotide sequence ID" value="NZ_CP136051.1"/>
</dbReference>
<proteinExistence type="predicted"/>
<sequence length="513" mass="56641">MNKNITIAVASLCMVLVITACDDELPTMANFSDYAYSSLDEDAGSWTPVLLTSVDQVVIDAPSDVTSAEYMAELADLKSASANLTTDQLKKVEYWTNNSVIRWNEIALELVAKYNLIPGPNEDDTYTLPNPASPEGPPAFPFAHPPYACRAFAYLSVAQFDGLITTWHYKYTFNRQAPYNIDNAITPAYEKSTLPSYPSDGAVIATSSRDVLTAMFPLEKDYLAAKADEHLQSLIWAGINVESDVEAGKHIGEEVAKVALARAAGDGMKKAQAPKAVSDSIKAAAFARFGWQWDNLELPTRPVGLTPLFGKVKMWNVPTVQEVRPIAPPAPGSAEFEENVKELKHYADNMTDEWRAIANFWQDGLGTYTPPGHWNRFAKDFIIKYKQNPIRSARTFAYMNMAIMDAGISCWDAKYYYHYPRPIQTIPGYKTIAGTPNFPSYTSGHSVFSAAGAAVLGYIFPQEAELCNFWAEEAAISRVYGGIHYRFDAVVGTDQGRKVAQYSIEKAKNDGAN</sequence>
<dbReference type="Pfam" id="PF01569">
    <property type="entry name" value="PAP2"/>
    <property type="match status" value="1"/>
</dbReference>
<dbReference type="PANTHER" id="PTHR34599">
    <property type="entry name" value="PEROXIDASE-RELATED"/>
    <property type="match status" value="1"/>
</dbReference>
<evidence type="ECO:0000313" key="4">
    <source>
        <dbReference type="Proteomes" id="UP001302349"/>
    </source>
</evidence>
<dbReference type="SMART" id="SM00014">
    <property type="entry name" value="acidPPc"/>
    <property type="match status" value="1"/>
</dbReference>